<reference evidence="1" key="2">
    <citation type="submission" date="2025-09" db="UniProtKB">
        <authorList>
            <consortium name="Ensembl"/>
        </authorList>
    </citation>
    <scope>IDENTIFICATION</scope>
</reference>
<dbReference type="InterPro" id="IPR018881">
    <property type="entry name" value="C2orf69_mit"/>
</dbReference>
<dbReference type="Pfam" id="PF10561">
    <property type="entry name" value="C2orf69"/>
    <property type="match status" value="2"/>
</dbReference>
<protein>
    <submittedName>
        <fullName evidence="1">Uncharacterized protein</fullName>
    </submittedName>
</protein>
<reference evidence="1" key="1">
    <citation type="submission" date="2025-08" db="UniProtKB">
        <authorList>
            <consortium name="Ensembl"/>
        </authorList>
    </citation>
    <scope>IDENTIFICATION</scope>
</reference>
<dbReference type="AlphaFoldDB" id="A0A3B4ADS1"/>
<dbReference type="PANTHER" id="PTHR31296">
    <property type="entry name" value="UPF0565 PROTEIN C2ORF69"/>
    <property type="match status" value="1"/>
</dbReference>
<dbReference type="PANTHER" id="PTHR31296:SF1">
    <property type="entry name" value="MITOCHONDRIAL PROTEIN C2ORF69"/>
    <property type="match status" value="1"/>
</dbReference>
<evidence type="ECO:0000313" key="2">
    <source>
        <dbReference type="Proteomes" id="UP000261520"/>
    </source>
</evidence>
<accession>A0A3B4ADS1</accession>
<dbReference type="Ensembl" id="ENSPMGT00000016223.1">
    <property type="protein sequence ID" value="ENSPMGP00000015217.1"/>
    <property type="gene ID" value="ENSPMGG00000012468.1"/>
</dbReference>
<dbReference type="Proteomes" id="UP000261520">
    <property type="component" value="Unplaced"/>
</dbReference>
<name>A0A3B4ADS1_9GOBI</name>
<organism evidence="1 2">
    <name type="scientific">Periophthalmus magnuspinnatus</name>
    <dbReference type="NCBI Taxonomy" id="409849"/>
    <lineage>
        <taxon>Eukaryota</taxon>
        <taxon>Metazoa</taxon>
        <taxon>Chordata</taxon>
        <taxon>Craniata</taxon>
        <taxon>Vertebrata</taxon>
        <taxon>Euteleostomi</taxon>
        <taxon>Actinopterygii</taxon>
        <taxon>Neopterygii</taxon>
        <taxon>Teleostei</taxon>
        <taxon>Neoteleostei</taxon>
        <taxon>Acanthomorphata</taxon>
        <taxon>Gobiaria</taxon>
        <taxon>Gobiiformes</taxon>
        <taxon>Gobioidei</taxon>
        <taxon>Gobiidae</taxon>
        <taxon>Oxudercinae</taxon>
        <taxon>Periophthalmus</taxon>
    </lineage>
</organism>
<keyword evidence="2" id="KW-1185">Reference proteome</keyword>
<proteinExistence type="predicted"/>
<evidence type="ECO:0000313" key="1">
    <source>
        <dbReference type="Ensembl" id="ENSPMGP00000015217.1"/>
    </source>
</evidence>
<sequence>GTPVVHISLRRDGAKNKSLICCRFMLSARAVGWGLTVVSVAGAMSSLSGSTCAGCRGLGLHRLGAVPGRDPNRTNDMLLLPPQIQDHSSASKHVVFFHGDIQNFHEEMALHSDAAPWVGWSLEQAGRVLGRRFPDSHIWVVRASRMYLHKFSCYQHFVQCNMFGAPEHSGYEAGQGAFCQLRSLLSNAMTRANLPHPLPPPEGSDTTIPPGFSLTLVGFSKGCVVLNQLVYELPGAQSDPLMSEFVQRISDMFWLDGGHPGGSETWVTNKAVLKELASSGISVHAHVTPYEVCDPMRAWVGREHEVFVKTLEEFGACPSKKLHFEDEPPSIENHFRVIQEF</sequence>
<dbReference type="GO" id="GO:0005739">
    <property type="term" value="C:mitochondrion"/>
    <property type="evidence" value="ECO:0007669"/>
    <property type="project" value="TreeGrafter"/>
</dbReference>